<keyword evidence="1" id="KW-0732">Signal</keyword>
<organism evidence="2 3">
    <name type="scientific">Aquimarina gracilis</name>
    <dbReference type="NCBI Taxonomy" id="874422"/>
    <lineage>
        <taxon>Bacteria</taxon>
        <taxon>Pseudomonadati</taxon>
        <taxon>Bacteroidota</taxon>
        <taxon>Flavobacteriia</taxon>
        <taxon>Flavobacteriales</taxon>
        <taxon>Flavobacteriaceae</taxon>
        <taxon>Aquimarina</taxon>
    </lineage>
</organism>
<evidence type="ECO:0000313" key="3">
    <source>
        <dbReference type="Proteomes" id="UP001327027"/>
    </source>
</evidence>
<dbReference type="RefSeq" id="WP_324181909.1">
    <property type="nucleotide sequence ID" value="NZ_BAABAW010000011.1"/>
</dbReference>
<evidence type="ECO:0000313" key="2">
    <source>
        <dbReference type="EMBL" id="MEB3347891.1"/>
    </source>
</evidence>
<feature type="chain" id="PRO_5045922115" description="Outer membrane protein with beta-barrel domain" evidence="1">
    <location>
        <begin position="23"/>
        <end position="200"/>
    </location>
</feature>
<sequence>MKNKHIIIGLLCCVLCAGYSQGDSTQSYRNFPLIITLQFHSFSMPFKNIKSNFSNIGIGIGTEVSYNKKSSGVQQLHLLWYRNKNMGNGLMVYSQAVWRPAIGSNGYTELKLGAGYLLSKRPSESYIQNNSEWISVGKKAKGMFIIPIGLSVGYENENEETYVSPFASYQFLVASSYNKSIPVVPYTLIQLGSRIHFEDQ</sequence>
<dbReference type="Proteomes" id="UP001327027">
    <property type="component" value="Unassembled WGS sequence"/>
</dbReference>
<gene>
    <name evidence="2" type="ORF">U6A24_20610</name>
</gene>
<proteinExistence type="predicted"/>
<accession>A0ABU6A192</accession>
<comment type="caution">
    <text evidence="2">The sequence shown here is derived from an EMBL/GenBank/DDBJ whole genome shotgun (WGS) entry which is preliminary data.</text>
</comment>
<protein>
    <recommendedName>
        <fullName evidence="4">Outer membrane protein with beta-barrel domain</fullName>
    </recommendedName>
</protein>
<evidence type="ECO:0000256" key="1">
    <source>
        <dbReference type="SAM" id="SignalP"/>
    </source>
</evidence>
<evidence type="ECO:0008006" key="4">
    <source>
        <dbReference type="Google" id="ProtNLM"/>
    </source>
</evidence>
<dbReference type="EMBL" id="JAYKLX010000010">
    <property type="protein sequence ID" value="MEB3347891.1"/>
    <property type="molecule type" value="Genomic_DNA"/>
</dbReference>
<feature type="signal peptide" evidence="1">
    <location>
        <begin position="1"/>
        <end position="22"/>
    </location>
</feature>
<keyword evidence="3" id="KW-1185">Reference proteome</keyword>
<reference evidence="2 3" key="1">
    <citation type="journal article" date="2013" name="Int. J. Syst. Evol. Microbiol.">
        <title>Aquimarina gracilis sp. nov., isolated from the gut microflora of a mussel, Mytilus coruscus, and emended description of Aquimarina spongiae.</title>
        <authorList>
            <person name="Park S.C."/>
            <person name="Choe H.N."/>
            <person name="Baik K.S."/>
            <person name="Seong C.N."/>
        </authorList>
    </citation>
    <scope>NUCLEOTIDE SEQUENCE [LARGE SCALE GENOMIC DNA]</scope>
    <source>
        <strain evidence="2 3">PSC32</strain>
    </source>
</reference>
<name>A0ABU6A192_9FLAO</name>